<evidence type="ECO:0000313" key="2">
    <source>
        <dbReference type="Proteomes" id="UP000008942"/>
    </source>
</evidence>
<evidence type="ECO:0000313" key="1">
    <source>
        <dbReference type="EMBL" id="EJF84057.1"/>
    </source>
</evidence>
<keyword evidence="2" id="KW-1185">Reference proteome</keyword>
<protein>
    <recommendedName>
        <fullName evidence="3">Vanillate O-demethylase oxygenase-like C-terminal catalytic domain-containing protein</fullName>
    </recommendedName>
</protein>
<dbReference type="Proteomes" id="UP000008942">
    <property type="component" value="Unassembled WGS sequence"/>
</dbReference>
<dbReference type="RefSeq" id="WP_005773896.1">
    <property type="nucleotide sequence ID" value="NZ_JH725139.1"/>
</dbReference>
<proteinExistence type="predicted"/>
<dbReference type="EMBL" id="AILW01000003">
    <property type="protein sequence ID" value="EJF84057.1"/>
    <property type="molecule type" value="Genomic_DNA"/>
</dbReference>
<accession>A0ABP2QPA1</accession>
<name>A0ABP2QPA1_BAREL</name>
<reference evidence="1 2" key="1">
    <citation type="submission" date="2012-03" db="EMBL/GenBank/DDBJ databases">
        <title>The Genome Sequence of Bartonella elizabethae Re6043vi.</title>
        <authorList>
            <consortium name="The Broad Institute Genome Sequencing Platform"/>
            <consortium name="The Broad Institute Genome Sequencing Center for Infectious Disease"/>
            <person name="Feldgarden M."/>
            <person name="Kirby J."/>
            <person name="Kosoy M."/>
            <person name="Birtles R."/>
            <person name="Probert W.S."/>
            <person name="Chiaraviglio L."/>
            <person name="Young S.K."/>
            <person name="Zeng Q."/>
            <person name="Gargeya S."/>
            <person name="Fitzgerald M."/>
            <person name="Haas B."/>
            <person name="Abouelleil A."/>
            <person name="Alvarado L."/>
            <person name="Arachchi H.M."/>
            <person name="Berlin A."/>
            <person name="Chapman S.B."/>
            <person name="Gearin G."/>
            <person name="Goldberg J."/>
            <person name="Griggs A."/>
            <person name="Gujja S."/>
            <person name="Hansen M."/>
            <person name="Heiman D."/>
            <person name="Howarth C."/>
            <person name="Larimer J."/>
            <person name="Lui A."/>
            <person name="MacDonald P.J.P."/>
            <person name="McCowen C."/>
            <person name="Montmayeur A."/>
            <person name="Murphy C."/>
            <person name="Neiman D."/>
            <person name="Pearson M."/>
            <person name="Priest M."/>
            <person name="Roberts A."/>
            <person name="Saif S."/>
            <person name="Shea T."/>
            <person name="Sisk P."/>
            <person name="Stolte C."/>
            <person name="Sykes S."/>
            <person name="Wortman J."/>
            <person name="Nusbaum C."/>
            <person name="Birren B."/>
        </authorList>
    </citation>
    <scope>NUCLEOTIDE SEQUENCE [LARGE SCALE GENOMIC DNA]</scope>
    <source>
        <strain evidence="1 2">Re6043vi</strain>
    </source>
</reference>
<sequence length="222" mass="25442">MPDNDAIQNVNNQVNSIPLQPLFITSCYEEFADDIAWFNFHNITPFDIKLHSVSGVYCRTPCSDIKWEYTSSWPEVFLSVGQFNAPCVPYCHNIEDRIHFISPPEAPEVKVLLGPINIPAHTKCFAIIGMQFWADISETEGASIKLTFQFSPTYDFTKIFSTNIFLERVLLYSPKEEAKRIQASWDEMEVATDRLKAYQLRCSSSNMETAYYASQIIHETSL</sequence>
<comment type="caution">
    <text evidence="1">The sequence shown here is derived from an EMBL/GenBank/DDBJ whole genome shotgun (WGS) entry which is preliminary data.</text>
</comment>
<gene>
    <name evidence="1" type="ORF">MCU_00725</name>
</gene>
<evidence type="ECO:0008006" key="3">
    <source>
        <dbReference type="Google" id="ProtNLM"/>
    </source>
</evidence>
<organism evidence="1 2">
    <name type="scientific">Bartonella elizabethae Re6043vi</name>
    <dbReference type="NCBI Taxonomy" id="1094554"/>
    <lineage>
        <taxon>Bacteria</taxon>
        <taxon>Pseudomonadati</taxon>
        <taxon>Pseudomonadota</taxon>
        <taxon>Alphaproteobacteria</taxon>
        <taxon>Hyphomicrobiales</taxon>
        <taxon>Bartonellaceae</taxon>
        <taxon>Bartonella</taxon>
    </lineage>
</organism>